<sequence>MKHLISSLSLVLTLAMVAPSWADSLKLVRTDAGPLLVTLERAGAVTRLELDPAQPDWNAVESAMEGMVERDDWLSLMQSVSEGEGNLSLSLHSQGSHRVEIVTLPALGPEFEVEMEALQARLAEEGVRIQQHAIAIAEAVTQQGEWHALSAAEHQSQTIAQLIEHSDLTEEQIEQLQTQLADKAPVEPPR</sequence>
<organism evidence="2 3">
    <name type="scientific">Ferrimonas marina</name>
    <dbReference type="NCBI Taxonomy" id="299255"/>
    <lineage>
        <taxon>Bacteria</taxon>
        <taxon>Pseudomonadati</taxon>
        <taxon>Pseudomonadota</taxon>
        <taxon>Gammaproteobacteria</taxon>
        <taxon>Alteromonadales</taxon>
        <taxon>Ferrimonadaceae</taxon>
        <taxon>Ferrimonas</taxon>
    </lineage>
</organism>
<proteinExistence type="predicted"/>
<dbReference type="AlphaFoldDB" id="A0A1M5RQT6"/>
<evidence type="ECO:0000256" key="1">
    <source>
        <dbReference type="SAM" id="SignalP"/>
    </source>
</evidence>
<name>A0A1M5RQT6_9GAMM</name>
<gene>
    <name evidence="2" type="ORF">SAMN02745129_1710</name>
</gene>
<accession>A0A1M5RQT6</accession>
<feature type="signal peptide" evidence="1">
    <location>
        <begin position="1"/>
        <end position="22"/>
    </location>
</feature>
<reference evidence="2 3" key="1">
    <citation type="submission" date="2016-11" db="EMBL/GenBank/DDBJ databases">
        <authorList>
            <person name="Jaros S."/>
            <person name="Januszkiewicz K."/>
            <person name="Wedrychowicz H."/>
        </authorList>
    </citation>
    <scope>NUCLEOTIDE SEQUENCE [LARGE SCALE GENOMIC DNA]</scope>
    <source>
        <strain evidence="2 3">DSM 16917</strain>
    </source>
</reference>
<dbReference type="RefSeq" id="WP_067659003.1">
    <property type="nucleotide sequence ID" value="NZ_FQXG01000002.1"/>
</dbReference>
<dbReference type="EMBL" id="FQXG01000002">
    <property type="protein sequence ID" value="SHH28540.1"/>
    <property type="molecule type" value="Genomic_DNA"/>
</dbReference>
<evidence type="ECO:0000313" key="3">
    <source>
        <dbReference type="Proteomes" id="UP000184268"/>
    </source>
</evidence>
<keyword evidence="3" id="KW-1185">Reference proteome</keyword>
<feature type="chain" id="PRO_5009913533" evidence="1">
    <location>
        <begin position="23"/>
        <end position="190"/>
    </location>
</feature>
<dbReference type="Proteomes" id="UP000184268">
    <property type="component" value="Unassembled WGS sequence"/>
</dbReference>
<keyword evidence="1" id="KW-0732">Signal</keyword>
<protein>
    <submittedName>
        <fullName evidence="2">Uncharacterized protein</fullName>
    </submittedName>
</protein>
<evidence type="ECO:0000313" key="2">
    <source>
        <dbReference type="EMBL" id="SHH28540.1"/>
    </source>
</evidence>